<proteinExistence type="predicted"/>
<evidence type="ECO:0000313" key="2">
    <source>
        <dbReference type="Proteomes" id="UP000622653"/>
    </source>
</evidence>
<name>A0A8J7GCP1_9BACL</name>
<dbReference type="RefSeq" id="WP_194562761.1">
    <property type="nucleotide sequence ID" value="NZ_JADKPV010000003.1"/>
</dbReference>
<keyword evidence="2" id="KW-1185">Reference proteome</keyword>
<dbReference type="EMBL" id="JADKPV010000003">
    <property type="protein sequence ID" value="MBF4501276.1"/>
    <property type="molecule type" value="Genomic_DNA"/>
</dbReference>
<protein>
    <submittedName>
        <fullName evidence="1">Uncharacterized protein</fullName>
    </submittedName>
</protein>
<organism evidence="1 2">
    <name type="scientific">Savagea serpentis</name>
    <dbReference type="NCBI Taxonomy" id="2785297"/>
    <lineage>
        <taxon>Bacteria</taxon>
        <taxon>Bacillati</taxon>
        <taxon>Bacillota</taxon>
        <taxon>Bacilli</taxon>
        <taxon>Bacillales</taxon>
        <taxon>Caryophanaceae</taxon>
        <taxon>Savagea</taxon>
    </lineage>
</organism>
<reference evidence="1" key="1">
    <citation type="submission" date="2020-11" db="EMBL/GenBank/DDBJ databases">
        <title>Multidrug resistant novel bacterium Savagea serpentis sp. nov., isolated from the scats of a vine snake (Ahaetulla nasuta).</title>
        <authorList>
            <person name="Venkata Ramana V."/>
            <person name="Vikas Patil S."/>
            <person name="Yogita Lugani V."/>
        </authorList>
    </citation>
    <scope>NUCLEOTIDE SEQUENCE</scope>
    <source>
        <strain evidence="1">SN6</strain>
    </source>
</reference>
<gene>
    <name evidence="1" type="ORF">IRY55_07870</name>
</gene>
<comment type="caution">
    <text evidence="1">The sequence shown here is derived from an EMBL/GenBank/DDBJ whole genome shotgun (WGS) entry which is preliminary data.</text>
</comment>
<dbReference type="AlphaFoldDB" id="A0A8J7GCP1"/>
<sequence length="115" mass="13028">MKLAIIVILLIIVGTLVWQMMQKRTMMKKGRLAQAEMLGEIQVGGGGPMCQGDVAQEIRILVKLVEAPYTELYVRSFMRPTEFKTLQKGIVLPIIHDGREGILDPAYERQLRMKS</sequence>
<accession>A0A8J7GCP1</accession>
<dbReference type="Proteomes" id="UP000622653">
    <property type="component" value="Unassembled WGS sequence"/>
</dbReference>
<evidence type="ECO:0000313" key="1">
    <source>
        <dbReference type="EMBL" id="MBF4501276.1"/>
    </source>
</evidence>